<dbReference type="Proteomes" id="UP000245207">
    <property type="component" value="Unassembled WGS sequence"/>
</dbReference>
<evidence type="ECO:0000313" key="2">
    <source>
        <dbReference type="Proteomes" id="UP000245207"/>
    </source>
</evidence>
<organism evidence="1 2">
    <name type="scientific">Artemisia annua</name>
    <name type="common">Sweet wormwood</name>
    <dbReference type="NCBI Taxonomy" id="35608"/>
    <lineage>
        <taxon>Eukaryota</taxon>
        <taxon>Viridiplantae</taxon>
        <taxon>Streptophyta</taxon>
        <taxon>Embryophyta</taxon>
        <taxon>Tracheophyta</taxon>
        <taxon>Spermatophyta</taxon>
        <taxon>Magnoliopsida</taxon>
        <taxon>eudicotyledons</taxon>
        <taxon>Gunneridae</taxon>
        <taxon>Pentapetalae</taxon>
        <taxon>asterids</taxon>
        <taxon>campanulids</taxon>
        <taxon>Asterales</taxon>
        <taxon>Asteraceae</taxon>
        <taxon>Asteroideae</taxon>
        <taxon>Anthemideae</taxon>
        <taxon>Artemisiinae</taxon>
        <taxon>Artemisia</taxon>
    </lineage>
</organism>
<name>A0A2U1LK54_ARTAN</name>
<gene>
    <name evidence="1" type="ORF">CTI12_AA481230</name>
</gene>
<evidence type="ECO:0000313" key="1">
    <source>
        <dbReference type="EMBL" id="PWA49374.1"/>
    </source>
</evidence>
<dbReference type="STRING" id="35608.A0A2U1LK54"/>
<reference evidence="1 2" key="1">
    <citation type="journal article" date="2018" name="Mol. Plant">
        <title>The genome of Artemisia annua provides insight into the evolution of Asteraceae family and artemisinin biosynthesis.</title>
        <authorList>
            <person name="Shen Q."/>
            <person name="Zhang L."/>
            <person name="Liao Z."/>
            <person name="Wang S."/>
            <person name="Yan T."/>
            <person name="Shi P."/>
            <person name="Liu M."/>
            <person name="Fu X."/>
            <person name="Pan Q."/>
            <person name="Wang Y."/>
            <person name="Lv Z."/>
            <person name="Lu X."/>
            <person name="Zhang F."/>
            <person name="Jiang W."/>
            <person name="Ma Y."/>
            <person name="Chen M."/>
            <person name="Hao X."/>
            <person name="Li L."/>
            <person name="Tang Y."/>
            <person name="Lv G."/>
            <person name="Zhou Y."/>
            <person name="Sun X."/>
            <person name="Brodelius P.E."/>
            <person name="Rose J.K.C."/>
            <person name="Tang K."/>
        </authorList>
    </citation>
    <scope>NUCLEOTIDE SEQUENCE [LARGE SCALE GENOMIC DNA]</scope>
    <source>
        <strain evidence="2">cv. Huhao1</strain>
        <tissue evidence="1">Leaf</tissue>
    </source>
</reference>
<accession>A0A2U1LK54</accession>
<protein>
    <submittedName>
        <fullName evidence="1">Magnesium transporter MRS2/LPE10</fullName>
    </submittedName>
</protein>
<sequence length="195" mass="21176">MHICSGVSDGGLQQGNYKGCLNHLSFNVGSVGLGCIQIRDSCSASVVDQEATSKRPSTKMHIQDKPKLEELFASTKRILFCISTSRVSVSDGDRLLLDQDCNPMRVIHPPVVVAYAATMEDDMFDSVRTAAQLNIGGPGLRKKATGVRPWRLLDSTDQAQIVDVNKHAIMHRTGLPARALSILDQILSYPSTVQG</sequence>
<keyword evidence="2" id="KW-1185">Reference proteome</keyword>
<dbReference type="EMBL" id="PKPP01008966">
    <property type="protein sequence ID" value="PWA49374.1"/>
    <property type="molecule type" value="Genomic_DNA"/>
</dbReference>
<comment type="caution">
    <text evidence="1">The sequence shown here is derived from an EMBL/GenBank/DDBJ whole genome shotgun (WGS) entry which is preliminary data.</text>
</comment>
<proteinExistence type="predicted"/>
<dbReference type="AlphaFoldDB" id="A0A2U1LK54"/>